<sequence>MLNLAQLAPIHVRGFELRVIGLPLVRPFRTSFGTQNDRRILLVRAITDEGDGWGECVSGDDPLYSSEYVESSHHVMIHHLIPRLVPNDGRPMHATDVARLLEPVKDHRMAKAALEAAVLDAQLRANDMPLPTALGSVVDRVPSGVSVGIHDDIDSLVRTIGGYLDEGYVRIKLKIEPGSDIEPVRVLRETFGDSFPLQVDANTAYTRDDGPHLAQLDRFGLLLIEQPLPEDDVTGHAIIAKQVGTPICLDESIVSARAAVDAIERGACSIINIKAGRVGGYLEAVTVHDVCRERGIPVWCGGMLETGIGRAMNLALAALPNFTITGDVSASERFWKHDIVHDPITLDHGHVVLRTGPGTGVDLDLPFIDSVTLSTEIVDAR</sequence>
<dbReference type="SMART" id="SM00922">
    <property type="entry name" value="MR_MLE"/>
    <property type="match status" value="1"/>
</dbReference>
<gene>
    <name evidence="7" type="ORF">UFOPK1722_01495</name>
</gene>
<organism evidence="7">
    <name type="scientific">freshwater metagenome</name>
    <dbReference type="NCBI Taxonomy" id="449393"/>
    <lineage>
        <taxon>unclassified sequences</taxon>
        <taxon>metagenomes</taxon>
        <taxon>ecological metagenomes</taxon>
    </lineage>
</organism>
<dbReference type="AlphaFoldDB" id="A0A6J6FII4"/>
<dbReference type="NCBIfam" id="TIGR01928">
    <property type="entry name" value="menC_lowGC_arch"/>
    <property type="match status" value="1"/>
</dbReference>
<dbReference type="Pfam" id="PF13378">
    <property type="entry name" value="MR_MLE_C"/>
    <property type="match status" value="1"/>
</dbReference>
<dbReference type="SFLD" id="SFLDS00001">
    <property type="entry name" value="Enolase"/>
    <property type="match status" value="1"/>
</dbReference>
<feature type="domain" description="Mandelate racemase/muconate lactonizing enzyme C-terminal" evidence="6">
    <location>
        <begin position="153"/>
        <end position="246"/>
    </location>
</feature>
<dbReference type="InterPro" id="IPR029017">
    <property type="entry name" value="Enolase-like_N"/>
</dbReference>
<protein>
    <recommendedName>
        <fullName evidence="5">o-succinylbenzoate synthase</fullName>
        <ecNumber evidence="5">4.2.1.113</ecNumber>
    </recommendedName>
</protein>
<dbReference type="InterPro" id="IPR036849">
    <property type="entry name" value="Enolase-like_C_sf"/>
</dbReference>
<keyword evidence="4" id="KW-0456">Lyase</keyword>
<dbReference type="InterPro" id="IPR013341">
    <property type="entry name" value="Mandelate_racemase_N_dom"/>
</dbReference>
<dbReference type="CDD" id="cd03317">
    <property type="entry name" value="NAAAR"/>
    <property type="match status" value="1"/>
</dbReference>
<dbReference type="SFLD" id="SFLDG00180">
    <property type="entry name" value="muconate_cycloisomerase"/>
    <property type="match status" value="1"/>
</dbReference>
<accession>A0A6J6FII4</accession>
<keyword evidence="3" id="KW-0460">Magnesium</keyword>
<proteinExistence type="predicted"/>
<name>A0A6J6FII4_9ZZZZ</name>
<dbReference type="InterPro" id="IPR029065">
    <property type="entry name" value="Enolase_C-like"/>
</dbReference>
<evidence type="ECO:0000256" key="4">
    <source>
        <dbReference type="ARBA" id="ARBA00023239"/>
    </source>
</evidence>
<dbReference type="SUPFAM" id="SSF54826">
    <property type="entry name" value="Enolase N-terminal domain-like"/>
    <property type="match status" value="1"/>
</dbReference>
<dbReference type="InterPro" id="IPR010197">
    <property type="entry name" value="OSBS/NAAAR"/>
</dbReference>
<evidence type="ECO:0000256" key="1">
    <source>
        <dbReference type="ARBA" id="ARBA00001968"/>
    </source>
</evidence>
<dbReference type="GO" id="GO:0046872">
    <property type="term" value="F:metal ion binding"/>
    <property type="evidence" value="ECO:0007669"/>
    <property type="project" value="UniProtKB-KW"/>
</dbReference>
<dbReference type="GO" id="GO:0043748">
    <property type="term" value="F:O-succinylbenzoate synthase activity"/>
    <property type="evidence" value="ECO:0007669"/>
    <property type="project" value="UniProtKB-EC"/>
</dbReference>
<dbReference type="EMBL" id="CAEZTS010000154">
    <property type="protein sequence ID" value="CAB4588217.1"/>
    <property type="molecule type" value="Genomic_DNA"/>
</dbReference>
<dbReference type="PANTHER" id="PTHR48073">
    <property type="entry name" value="O-SUCCINYLBENZOATE SYNTHASE-RELATED"/>
    <property type="match status" value="1"/>
</dbReference>
<evidence type="ECO:0000256" key="2">
    <source>
        <dbReference type="ARBA" id="ARBA00022723"/>
    </source>
</evidence>
<dbReference type="SFLD" id="SFLDF00009">
    <property type="entry name" value="o-succinylbenzoate_synthase"/>
    <property type="match status" value="1"/>
</dbReference>
<evidence type="ECO:0000256" key="5">
    <source>
        <dbReference type="ARBA" id="ARBA00029491"/>
    </source>
</evidence>
<dbReference type="PANTHER" id="PTHR48073:SF5">
    <property type="entry name" value="O-SUCCINYLBENZOATE SYNTHASE"/>
    <property type="match status" value="1"/>
</dbReference>
<evidence type="ECO:0000313" key="7">
    <source>
        <dbReference type="EMBL" id="CAB4588217.1"/>
    </source>
</evidence>
<dbReference type="EC" id="4.2.1.113" evidence="5"/>
<dbReference type="Gene3D" id="3.30.390.10">
    <property type="entry name" value="Enolase-like, N-terminal domain"/>
    <property type="match status" value="1"/>
</dbReference>
<dbReference type="Pfam" id="PF02746">
    <property type="entry name" value="MR_MLE_N"/>
    <property type="match status" value="1"/>
</dbReference>
<dbReference type="SUPFAM" id="SSF51604">
    <property type="entry name" value="Enolase C-terminal domain-like"/>
    <property type="match status" value="1"/>
</dbReference>
<evidence type="ECO:0000259" key="6">
    <source>
        <dbReference type="SMART" id="SM00922"/>
    </source>
</evidence>
<dbReference type="InterPro" id="IPR013342">
    <property type="entry name" value="Mandelate_racemase_C"/>
</dbReference>
<dbReference type="GO" id="GO:0016854">
    <property type="term" value="F:racemase and epimerase activity"/>
    <property type="evidence" value="ECO:0007669"/>
    <property type="project" value="UniProtKB-ARBA"/>
</dbReference>
<evidence type="ECO:0000256" key="3">
    <source>
        <dbReference type="ARBA" id="ARBA00022842"/>
    </source>
</evidence>
<dbReference type="GO" id="GO:0009234">
    <property type="term" value="P:menaquinone biosynthetic process"/>
    <property type="evidence" value="ECO:0007669"/>
    <property type="project" value="InterPro"/>
</dbReference>
<reference evidence="7" key="1">
    <citation type="submission" date="2020-05" db="EMBL/GenBank/DDBJ databases">
        <authorList>
            <person name="Chiriac C."/>
            <person name="Salcher M."/>
            <person name="Ghai R."/>
            <person name="Kavagutti S V."/>
        </authorList>
    </citation>
    <scope>NUCLEOTIDE SEQUENCE</scope>
</reference>
<comment type="cofactor">
    <cofactor evidence="1">
        <name>a divalent metal cation</name>
        <dbReference type="ChEBI" id="CHEBI:60240"/>
    </cofactor>
</comment>
<dbReference type="Gene3D" id="3.20.20.120">
    <property type="entry name" value="Enolase-like C-terminal domain"/>
    <property type="match status" value="1"/>
</dbReference>
<keyword evidence="2" id="KW-0479">Metal-binding</keyword>